<proteinExistence type="predicted"/>
<dbReference type="Pfam" id="PF05159">
    <property type="entry name" value="Capsule_synth"/>
    <property type="match status" value="1"/>
</dbReference>
<dbReference type="AlphaFoldDB" id="B4D619"/>
<accession>B4D619</accession>
<dbReference type="InParanoid" id="B4D619"/>
<dbReference type="GO" id="GO:0000271">
    <property type="term" value="P:polysaccharide biosynthetic process"/>
    <property type="evidence" value="ECO:0007669"/>
    <property type="project" value="InterPro"/>
</dbReference>
<dbReference type="Proteomes" id="UP000005824">
    <property type="component" value="Unassembled WGS sequence"/>
</dbReference>
<keyword evidence="2" id="KW-1185">Reference proteome</keyword>
<dbReference type="EMBL" id="ABVL01000014">
    <property type="protein sequence ID" value="EDY18222.1"/>
    <property type="molecule type" value="Genomic_DNA"/>
</dbReference>
<protein>
    <submittedName>
        <fullName evidence="1">Capsule polysaccharide biosynthesis protein</fullName>
    </submittedName>
</protein>
<dbReference type="InterPro" id="IPR007833">
    <property type="entry name" value="Capsule_polysaccharide_synth"/>
</dbReference>
<evidence type="ECO:0000313" key="2">
    <source>
        <dbReference type="Proteomes" id="UP000005824"/>
    </source>
</evidence>
<name>B4D619_9BACT</name>
<comment type="caution">
    <text evidence="1">The sequence shown here is derived from an EMBL/GenBank/DDBJ whole genome shotgun (WGS) entry which is preliminary data.</text>
</comment>
<sequence>MIVPDSYCWTNPYMNGWIHHFYGLHFRNLYEKKIFTEFEFYELLMTRKERPEIMLKWCFDSDRAGMVYLCREHGINVAFSEDGFFPHYSTMHVDPLGFCWESSLSRMVFRGASDKQRARAQAARKAWLQKPGKELPASVKKPFVFWPLQLLHDQVNQWDLRVKNWCDLLRHFRSVLPDEFQLVLKKHPLTDTPDMAGLEELIPTLPNTVLLPKEVDLTTLLRESRAVAGVNSSVLYEARLMHHKPTYAYGRSWFTGHSDLIVPVLRHDRRPLPRLDWLADPTLMRNAWLDDYTDWFLAQLLARQFDHKLGEKQPAEFKKKVWHLSWQSYCQHGEAIFD</sequence>
<dbReference type="RefSeq" id="WP_006981682.1">
    <property type="nucleotide sequence ID" value="NZ_ABVL01000014.1"/>
</dbReference>
<reference evidence="1 2" key="1">
    <citation type="journal article" date="2011" name="J. Bacteriol.">
        <title>Genome sequence of Chthoniobacter flavus Ellin428, an aerobic heterotrophic soil bacterium.</title>
        <authorList>
            <person name="Kant R."/>
            <person name="van Passel M.W."/>
            <person name="Palva A."/>
            <person name="Lucas S."/>
            <person name="Lapidus A."/>
            <person name="Glavina Del Rio T."/>
            <person name="Dalin E."/>
            <person name="Tice H."/>
            <person name="Bruce D."/>
            <person name="Goodwin L."/>
            <person name="Pitluck S."/>
            <person name="Larimer F.W."/>
            <person name="Land M.L."/>
            <person name="Hauser L."/>
            <person name="Sangwan P."/>
            <person name="de Vos W.M."/>
            <person name="Janssen P.H."/>
            <person name="Smidt H."/>
        </authorList>
    </citation>
    <scope>NUCLEOTIDE SEQUENCE [LARGE SCALE GENOMIC DNA]</scope>
    <source>
        <strain evidence="1 2">Ellin428</strain>
    </source>
</reference>
<dbReference type="GO" id="GO:0015774">
    <property type="term" value="P:polysaccharide transport"/>
    <property type="evidence" value="ECO:0007669"/>
    <property type="project" value="InterPro"/>
</dbReference>
<gene>
    <name evidence="1" type="ORF">CfE428DRAFT_4358</name>
</gene>
<organism evidence="1 2">
    <name type="scientific">Chthoniobacter flavus Ellin428</name>
    <dbReference type="NCBI Taxonomy" id="497964"/>
    <lineage>
        <taxon>Bacteria</taxon>
        <taxon>Pseudomonadati</taxon>
        <taxon>Verrucomicrobiota</taxon>
        <taxon>Spartobacteria</taxon>
        <taxon>Chthoniobacterales</taxon>
        <taxon>Chthoniobacteraceae</taxon>
        <taxon>Chthoniobacter</taxon>
    </lineage>
</organism>
<evidence type="ECO:0000313" key="1">
    <source>
        <dbReference type="EMBL" id="EDY18222.1"/>
    </source>
</evidence>